<dbReference type="Proteomes" id="UP000318288">
    <property type="component" value="Unassembled WGS sequence"/>
</dbReference>
<proteinExistence type="predicted"/>
<sequence length="449" mass="50950" precursor="true">MSANFNIAFAMMRRRARVAVWLCASSIALPMVGGCQSLRSPFGPPDDSPYGLTNNDYQDSVNPIAQVSGEEIPGTNDEISVADGSLAEKTKNTTKSVTNFLTGREQEDRERAKQFYKAGDQLFRTAGTQSTEVRKKTYAQAAKQFKKAGESAPGSALEQDSMFMRAESLFFADQLTMATDTYEKLQKQYPRNRHNDRVAARLFSISRYWIDTVKADEGSWIPINFTDSSRPRLDTDGHAIRVLDQIRYDDPTGRLADDATMAAAAEYIRQEKFEEADEFLTDLRETFGDSEHLFLAHLLGLRCKLEIYAGPKYSELVLEEAETLVRQTRQRFPDKMAEPKYGDLVARAAAEIAYHRAERLAQKASFREKRKEYRAAATYYNELLEKYGDTPQAEIARKRLPEIERLPGVPTQRLSWLTTIFPESRKKNPLKLNIPASDQSVEPTETLFR</sequence>
<dbReference type="InterPro" id="IPR011990">
    <property type="entry name" value="TPR-like_helical_dom_sf"/>
</dbReference>
<gene>
    <name evidence="3" type="primary">bamD</name>
    <name evidence="3" type="ORF">Poly51_50130</name>
</gene>
<dbReference type="AlphaFoldDB" id="A0A5C6EFC3"/>
<reference evidence="3 4" key="1">
    <citation type="submission" date="2019-02" db="EMBL/GenBank/DDBJ databases">
        <title>Deep-cultivation of Planctomycetes and their phenomic and genomic characterization uncovers novel biology.</title>
        <authorList>
            <person name="Wiegand S."/>
            <person name="Jogler M."/>
            <person name="Boedeker C."/>
            <person name="Pinto D."/>
            <person name="Vollmers J."/>
            <person name="Rivas-Marin E."/>
            <person name="Kohn T."/>
            <person name="Peeters S.H."/>
            <person name="Heuer A."/>
            <person name="Rast P."/>
            <person name="Oberbeckmann S."/>
            <person name="Bunk B."/>
            <person name="Jeske O."/>
            <person name="Meyerdierks A."/>
            <person name="Storesund J.E."/>
            <person name="Kallscheuer N."/>
            <person name="Luecker S."/>
            <person name="Lage O.M."/>
            <person name="Pohl T."/>
            <person name="Merkel B.J."/>
            <person name="Hornburger P."/>
            <person name="Mueller R.-W."/>
            <person name="Bruemmer F."/>
            <person name="Labrenz M."/>
            <person name="Spormann A.M."/>
            <person name="Op Den Camp H."/>
            <person name="Overmann J."/>
            <person name="Amann R."/>
            <person name="Jetten M.S.M."/>
            <person name="Mascher T."/>
            <person name="Medema M.H."/>
            <person name="Devos D.P."/>
            <person name="Kaster A.-K."/>
            <person name="Ovreas L."/>
            <person name="Rohde M."/>
            <person name="Galperin M.Y."/>
            <person name="Jogler C."/>
        </authorList>
    </citation>
    <scope>NUCLEOTIDE SEQUENCE [LARGE SCALE GENOMIC DNA]</scope>
    <source>
        <strain evidence="3 4">Poly51</strain>
    </source>
</reference>
<keyword evidence="4" id="KW-1185">Reference proteome</keyword>
<evidence type="ECO:0000313" key="3">
    <source>
        <dbReference type="EMBL" id="TWU47215.1"/>
    </source>
</evidence>
<dbReference type="RefSeq" id="WP_246114730.1">
    <property type="nucleotide sequence ID" value="NZ_SJPW01000007.1"/>
</dbReference>
<name>A0A5C6EFC3_9BACT</name>
<evidence type="ECO:0000256" key="2">
    <source>
        <dbReference type="SAM" id="SignalP"/>
    </source>
</evidence>
<feature type="chain" id="PRO_5022907439" evidence="2">
    <location>
        <begin position="31"/>
        <end position="449"/>
    </location>
</feature>
<keyword evidence="2" id="KW-0732">Signal</keyword>
<evidence type="ECO:0000256" key="1">
    <source>
        <dbReference type="SAM" id="MobiDB-lite"/>
    </source>
</evidence>
<comment type="caution">
    <text evidence="3">The sequence shown here is derived from an EMBL/GenBank/DDBJ whole genome shotgun (WGS) entry which is preliminary data.</text>
</comment>
<dbReference type="SUPFAM" id="SSF48452">
    <property type="entry name" value="TPR-like"/>
    <property type="match status" value="1"/>
</dbReference>
<protein>
    <submittedName>
        <fullName evidence="3">Outer membrane protein assembly factor BamD</fullName>
    </submittedName>
</protein>
<organism evidence="3 4">
    <name type="scientific">Rubripirellula tenax</name>
    <dbReference type="NCBI Taxonomy" id="2528015"/>
    <lineage>
        <taxon>Bacteria</taxon>
        <taxon>Pseudomonadati</taxon>
        <taxon>Planctomycetota</taxon>
        <taxon>Planctomycetia</taxon>
        <taxon>Pirellulales</taxon>
        <taxon>Pirellulaceae</taxon>
        <taxon>Rubripirellula</taxon>
    </lineage>
</organism>
<evidence type="ECO:0000313" key="4">
    <source>
        <dbReference type="Proteomes" id="UP000318288"/>
    </source>
</evidence>
<dbReference type="Gene3D" id="1.25.40.10">
    <property type="entry name" value="Tetratricopeptide repeat domain"/>
    <property type="match status" value="2"/>
</dbReference>
<feature type="region of interest" description="Disordered" evidence="1">
    <location>
        <begin position="428"/>
        <end position="449"/>
    </location>
</feature>
<accession>A0A5C6EFC3</accession>
<dbReference type="EMBL" id="SJPW01000007">
    <property type="protein sequence ID" value="TWU47215.1"/>
    <property type="molecule type" value="Genomic_DNA"/>
</dbReference>
<feature type="signal peptide" evidence="2">
    <location>
        <begin position="1"/>
        <end position="30"/>
    </location>
</feature>